<gene>
    <name evidence="2" type="ORF">ABE65_018535</name>
</gene>
<dbReference type="KEGG" id="fpn:ABE65_018535"/>
<proteinExistence type="predicted"/>
<feature type="region of interest" description="Disordered" evidence="1">
    <location>
        <begin position="30"/>
        <end position="50"/>
    </location>
</feature>
<evidence type="ECO:0000256" key="1">
    <source>
        <dbReference type="SAM" id="MobiDB-lite"/>
    </source>
</evidence>
<reference evidence="2 3" key="1">
    <citation type="submission" date="2016-04" db="EMBL/GenBank/DDBJ databases">
        <title>Complete genome sequence of Fictibacillus phosphorivorans G25-29, a strain toxic to nematodes.</title>
        <authorList>
            <person name="Zheng Z."/>
        </authorList>
    </citation>
    <scope>NUCLEOTIDE SEQUENCE [LARGE SCALE GENOMIC DNA]</scope>
    <source>
        <strain evidence="2 3">G25-29</strain>
    </source>
</reference>
<dbReference type="EMBL" id="CP015378">
    <property type="protein sequence ID" value="ANC78686.1"/>
    <property type="molecule type" value="Genomic_DNA"/>
</dbReference>
<dbReference type="AlphaFoldDB" id="A0A160IQZ0"/>
<keyword evidence="3" id="KW-1185">Reference proteome</keyword>
<dbReference type="Proteomes" id="UP000076623">
    <property type="component" value="Chromosome"/>
</dbReference>
<dbReference type="RefSeq" id="WP_066398232.1">
    <property type="nucleotide sequence ID" value="NZ_CP015378.1"/>
</dbReference>
<name>A0A160IQZ0_9BACL</name>
<sequence>MDADETNGQDLELKQRDEVCILGCCERKEESTERKAGQFERNSGSNERNGGCIERKTALIERTCNKYKNTYREIQTSYISIAQNEAHRATSTLLTAPLRLQATKKELKRKEKI</sequence>
<evidence type="ECO:0000313" key="3">
    <source>
        <dbReference type="Proteomes" id="UP000076623"/>
    </source>
</evidence>
<protein>
    <submittedName>
        <fullName evidence="2">Uncharacterized protein</fullName>
    </submittedName>
</protein>
<evidence type="ECO:0000313" key="2">
    <source>
        <dbReference type="EMBL" id="ANC78686.1"/>
    </source>
</evidence>
<dbReference type="STRING" id="1221500.ABE65_018535"/>
<accession>A0A160IQZ0</accession>
<organism evidence="2 3">
    <name type="scientific">Fictibacillus phosphorivorans</name>
    <dbReference type="NCBI Taxonomy" id="1221500"/>
    <lineage>
        <taxon>Bacteria</taxon>
        <taxon>Bacillati</taxon>
        <taxon>Bacillota</taxon>
        <taxon>Bacilli</taxon>
        <taxon>Bacillales</taxon>
        <taxon>Fictibacillaceae</taxon>
        <taxon>Fictibacillus</taxon>
    </lineage>
</organism>